<accession>I0WT17</accession>
<dbReference type="EMBL" id="AJJH01000062">
    <property type="protein sequence ID" value="EID79533.1"/>
    <property type="molecule type" value="Genomic_DNA"/>
</dbReference>
<feature type="compositionally biased region" description="Low complexity" evidence="1">
    <location>
        <begin position="63"/>
        <end position="85"/>
    </location>
</feature>
<feature type="region of interest" description="Disordered" evidence="1">
    <location>
        <begin position="60"/>
        <end position="90"/>
    </location>
</feature>
<reference evidence="2 3" key="1">
    <citation type="journal article" date="2012" name="J. Bacteriol.">
        <title>Draft genome sequence of the nitrophenol-degrading actinomycete Rhodococcus imtechensis RKJ300.</title>
        <authorList>
            <person name="Vikram S."/>
            <person name="Kumar S."/>
            <person name="Subramanian S."/>
            <person name="Raghava G.P."/>
        </authorList>
    </citation>
    <scope>NUCLEOTIDE SEQUENCE [LARGE SCALE GENOMIC DNA]</scope>
    <source>
        <strain evidence="2 3">RKJ300</strain>
    </source>
</reference>
<sequence length="104" mass="11161">MDVVVECPVLDQLQVEVRRPLEDRVIASLSVITGNSVTCWRSTRPAAISVRVIDRLPCERNGTSDSSLSRASTSTPSPLTTVASVQSRGPSRVVDTTVAGRLLI</sequence>
<evidence type="ECO:0000313" key="3">
    <source>
        <dbReference type="Proteomes" id="UP000006447"/>
    </source>
</evidence>
<name>I0WT17_RHOOP</name>
<dbReference type="AlphaFoldDB" id="I0WT17"/>
<proteinExistence type="predicted"/>
<dbReference type="Proteomes" id="UP000006447">
    <property type="component" value="Unassembled WGS sequence"/>
</dbReference>
<comment type="caution">
    <text evidence="2">The sequence shown here is derived from an EMBL/GenBank/DDBJ whole genome shotgun (WGS) entry which is preliminary data.</text>
</comment>
<protein>
    <submittedName>
        <fullName evidence="2">Uncharacterized protein</fullName>
    </submittedName>
</protein>
<evidence type="ECO:0000313" key="2">
    <source>
        <dbReference type="EMBL" id="EID79533.1"/>
    </source>
</evidence>
<gene>
    <name evidence="2" type="ORF">W59_12731</name>
</gene>
<organism evidence="2 3">
    <name type="scientific">Rhodococcus opacus RKJ300 = JCM 13270</name>
    <dbReference type="NCBI Taxonomy" id="1165867"/>
    <lineage>
        <taxon>Bacteria</taxon>
        <taxon>Bacillati</taxon>
        <taxon>Actinomycetota</taxon>
        <taxon>Actinomycetes</taxon>
        <taxon>Mycobacteriales</taxon>
        <taxon>Nocardiaceae</taxon>
        <taxon>Rhodococcus</taxon>
    </lineage>
</organism>
<evidence type="ECO:0000256" key="1">
    <source>
        <dbReference type="SAM" id="MobiDB-lite"/>
    </source>
</evidence>